<organism evidence="1 2">
    <name type="scientific">Mucilaginibacter celer</name>
    <dbReference type="NCBI Taxonomy" id="2305508"/>
    <lineage>
        <taxon>Bacteria</taxon>
        <taxon>Pseudomonadati</taxon>
        <taxon>Bacteroidota</taxon>
        <taxon>Sphingobacteriia</taxon>
        <taxon>Sphingobacteriales</taxon>
        <taxon>Sphingobacteriaceae</taxon>
        <taxon>Mucilaginibacter</taxon>
    </lineage>
</organism>
<gene>
    <name evidence="1" type="ORF">HYN43_019845</name>
</gene>
<protein>
    <submittedName>
        <fullName evidence="1">Uncharacterized protein</fullName>
    </submittedName>
</protein>
<evidence type="ECO:0000313" key="1">
    <source>
        <dbReference type="EMBL" id="AYL97419.1"/>
    </source>
</evidence>
<dbReference type="AlphaFoldDB" id="A0A494VSL6"/>
<accession>A0A494VSL6</accession>
<evidence type="ECO:0000313" key="2">
    <source>
        <dbReference type="Proteomes" id="UP000270046"/>
    </source>
</evidence>
<dbReference type="OrthoDB" id="1216843at2"/>
<dbReference type="EMBL" id="CP032869">
    <property type="protein sequence ID" value="AYL97419.1"/>
    <property type="molecule type" value="Genomic_DNA"/>
</dbReference>
<keyword evidence="2" id="KW-1185">Reference proteome</keyword>
<name>A0A494VSL6_9SPHI</name>
<sequence>MGGIGILLVLLRLVIYIVKISSSSSGSGDTYRYTGPATPMPQPPEPDYILVAIKAFVVSEMSPTGVRALLSRLNVEDKEADEVVDIAQKVAKAWYAREQDTDDATGMEPVAVLQHIDDLVTYPVRKYSKPGEQYADFFRMLMGKATYEDESAYELISYMASYSSFLPPVRVSDRAQIFQMSFGGFGGRFSAARFRTIKVNDQIVNSFPYLATKSLMPLTTNEVIEWEGDTAINTEAEIKATRRDNTELSFFATDYAVNRQRYLNDTEINVRISAFAGEIREFNPQEHLRSLNIDTEAAKVPDLKGTERLSMYNFTARVVKMKEVSISKNNTAYILTLRMFENTDRQIYNIIDVFVNAENIISGEMHQNIVVRGTFWLQGELVIN</sequence>
<dbReference type="RefSeq" id="WP_119410990.1">
    <property type="nucleotide sequence ID" value="NZ_CP032869.1"/>
</dbReference>
<dbReference type="Proteomes" id="UP000270046">
    <property type="component" value="Chromosome"/>
</dbReference>
<dbReference type="KEGG" id="muh:HYN43_019845"/>
<proteinExistence type="predicted"/>
<reference evidence="1 2" key="1">
    <citation type="submission" date="2018-10" db="EMBL/GenBank/DDBJ databases">
        <title>Genome sequencing of Mucilaginibacter sp. HYN0043.</title>
        <authorList>
            <person name="Kim M."/>
            <person name="Yi H."/>
        </authorList>
    </citation>
    <scope>NUCLEOTIDE SEQUENCE [LARGE SCALE GENOMIC DNA]</scope>
    <source>
        <strain evidence="1 2">HYN0043</strain>
    </source>
</reference>